<gene>
    <name evidence="2" type="ORF">KDB89_03485</name>
</gene>
<evidence type="ECO:0000313" key="3">
    <source>
        <dbReference type="Proteomes" id="UP000824504"/>
    </source>
</evidence>
<evidence type="ECO:0000313" key="2">
    <source>
        <dbReference type="EMBL" id="QXT63552.1"/>
    </source>
</evidence>
<dbReference type="Pfam" id="PF01841">
    <property type="entry name" value="Transglut_core"/>
    <property type="match status" value="1"/>
</dbReference>
<keyword evidence="3" id="KW-1185">Reference proteome</keyword>
<dbReference type="EMBL" id="CP079216">
    <property type="protein sequence ID" value="QXT63552.1"/>
    <property type="molecule type" value="Genomic_DNA"/>
</dbReference>
<dbReference type="SMART" id="SM00460">
    <property type="entry name" value="TGc"/>
    <property type="match status" value="1"/>
</dbReference>
<organism evidence="2 3">
    <name type="scientific">Tessaracoccus palaemonis</name>
    <dbReference type="NCBI Taxonomy" id="2829499"/>
    <lineage>
        <taxon>Bacteria</taxon>
        <taxon>Bacillati</taxon>
        <taxon>Actinomycetota</taxon>
        <taxon>Actinomycetes</taxon>
        <taxon>Propionibacteriales</taxon>
        <taxon>Propionibacteriaceae</taxon>
        <taxon>Tessaracoccus</taxon>
    </lineage>
</organism>
<dbReference type="PANTHER" id="PTHR33490">
    <property type="entry name" value="BLR5614 PROTEIN-RELATED"/>
    <property type="match status" value="1"/>
</dbReference>
<name>A0ABX8SJI4_9ACTN</name>
<dbReference type="Pfam" id="PF08379">
    <property type="entry name" value="Bact_transglu_N"/>
    <property type="match status" value="1"/>
</dbReference>
<dbReference type="InterPro" id="IPR002931">
    <property type="entry name" value="Transglutaminase-like"/>
</dbReference>
<dbReference type="InterPro" id="IPR013589">
    <property type="entry name" value="Bac_transglu_N"/>
</dbReference>
<dbReference type="Proteomes" id="UP000824504">
    <property type="component" value="Chromosome"/>
</dbReference>
<accession>A0ABX8SJI4</accession>
<dbReference type="PANTHER" id="PTHR33490:SF6">
    <property type="entry name" value="SLL1049 PROTEIN"/>
    <property type="match status" value="1"/>
</dbReference>
<protein>
    <submittedName>
        <fullName evidence="2">Transglutaminase family protein</fullName>
    </submittedName>
</protein>
<proteinExistence type="predicted"/>
<reference evidence="2 3" key="1">
    <citation type="submission" date="2021-07" db="EMBL/GenBank/DDBJ databases">
        <title>complete genome sequencing of Tessaracoccus sp.J1M15.</title>
        <authorList>
            <person name="Bae J.-W."/>
            <person name="Kim D.-y."/>
        </authorList>
    </citation>
    <scope>NUCLEOTIDE SEQUENCE [LARGE SCALE GENOMIC DNA]</scope>
    <source>
        <strain evidence="2 3">J1M15</strain>
    </source>
</reference>
<dbReference type="RefSeq" id="WP_219083481.1">
    <property type="nucleotide sequence ID" value="NZ_CP079216.1"/>
</dbReference>
<evidence type="ECO:0000259" key="1">
    <source>
        <dbReference type="SMART" id="SM00460"/>
    </source>
</evidence>
<feature type="domain" description="Transglutaminase-like" evidence="1">
    <location>
        <begin position="168"/>
        <end position="235"/>
    </location>
</feature>
<sequence length="280" mass="31016">MSQYRIVHTTGYRYGTGANDSFNEARMTPLTSRRQLVLSSKLDISPVAWTHSYRDYWGTSTVAFEIHEPHKDLRVVATSTVDIHDVVRAAEPVGWEGLADPRLRDRFVEFLSETSYVKPHRDVVRIADAVRKSSANPGEAVQKLSHRLRERVEYLPGVTQVHTLAAEVWEAGAGVCQDIAHLTLGALRHIGIPARYVSGYVVQSSDPAVGEVQVGESHAWIQYFDGEWLGYDPTNEAVPSGTHVEVGFGRDYSDVAPLKGIYTGAGGSEMYVSVEMTRLT</sequence>